<dbReference type="EMBL" id="CAJVQB010094627">
    <property type="protein sequence ID" value="CAG8849054.1"/>
    <property type="molecule type" value="Genomic_DNA"/>
</dbReference>
<feature type="non-terminal residue" evidence="1">
    <location>
        <position position="1"/>
    </location>
</feature>
<dbReference type="Proteomes" id="UP000789901">
    <property type="component" value="Unassembled WGS sequence"/>
</dbReference>
<name>A0ABN7X9G2_GIGMA</name>
<organism evidence="1 2">
    <name type="scientific">Gigaspora margarita</name>
    <dbReference type="NCBI Taxonomy" id="4874"/>
    <lineage>
        <taxon>Eukaryota</taxon>
        <taxon>Fungi</taxon>
        <taxon>Fungi incertae sedis</taxon>
        <taxon>Mucoromycota</taxon>
        <taxon>Glomeromycotina</taxon>
        <taxon>Glomeromycetes</taxon>
        <taxon>Diversisporales</taxon>
        <taxon>Gigasporaceae</taxon>
        <taxon>Gigaspora</taxon>
    </lineage>
</organism>
<gene>
    <name evidence="1" type="ORF">GMARGA_LOCUS39500</name>
</gene>
<evidence type="ECO:0000313" key="2">
    <source>
        <dbReference type="Proteomes" id="UP000789901"/>
    </source>
</evidence>
<proteinExistence type="predicted"/>
<evidence type="ECO:0000313" key="1">
    <source>
        <dbReference type="EMBL" id="CAG8849054.1"/>
    </source>
</evidence>
<sequence>QIQQDSYTILKSDTQHMVSPQQITNKIEVLGSPVKDKQETIQSVTHLDGQHKLDSCETQSNATVEDNNSKLVIQKSYSQAVMG</sequence>
<keyword evidence="2" id="KW-1185">Reference proteome</keyword>
<feature type="non-terminal residue" evidence="1">
    <location>
        <position position="83"/>
    </location>
</feature>
<protein>
    <submittedName>
        <fullName evidence="1">37553_t:CDS:1</fullName>
    </submittedName>
</protein>
<accession>A0ABN7X9G2</accession>
<reference evidence="1 2" key="1">
    <citation type="submission" date="2021-06" db="EMBL/GenBank/DDBJ databases">
        <authorList>
            <person name="Kallberg Y."/>
            <person name="Tangrot J."/>
            <person name="Rosling A."/>
        </authorList>
    </citation>
    <scope>NUCLEOTIDE SEQUENCE [LARGE SCALE GENOMIC DNA]</scope>
    <source>
        <strain evidence="1 2">120-4 pot B 10/14</strain>
    </source>
</reference>
<comment type="caution">
    <text evidence="1">The sequence shown here is derived from an EMBL/GenBank/DDBJ whole genome shotgun (WGS) entry which is preliminary data.</text>
</comment>